<evidence type="ECO:0000313" key="2">
    <source>
        <dbReference type="EMBL" id="OAF58680.1"/>
    </source>
</evidence>
<dbReference type="AlphaFoldDB" id="A0A177AAA1"/>
<feature type="coiled-coil region" evidence="1">
    <location>
        <begin position="127"/>
        <end position="159"/>
    </location>
</feature>
<dbReference type="OrthoDB" id="3555737at2759"/>
<accession>A0A177AAA1</accession>
<dbReference type="Proteomes" id="UP000077154">
    <property type="component" value="Unassembled WGS sequence"/>
</dbReference>
<dbReference type="GeneID" id="36287987"/>
<dbReference type="RefSeq" id="XP_024323964.1">
    <property type="nucleotide sequence ID" value="XM_024468545.1"/>
</dbReference>
<proteinExistence type="predicted"/>
<dbReference type="EMBL" id="KV441396">
    <property type="protein sequence ID" value="OAF58680.1"/>
    <property type="molecule type" value="Genomic_DNA"/>
</dbReference>
<gene>
    <name evidence="2" type="ORF">VC83_04919</name>
</gene>
<evidence type="ECO:0000256" key="1">
    <source>
        <dbReference type="SAM" id="Coils"/>
    </source>
</evidence>
<reference evidence="2" key="1">
    <citation type="submission" date="2016-03" db="EMBL/GenBank/DDBJ databases">
        <title>Updated assembly of Pseudogymnoascus destructans, the fungus causing white-nose syndrome of bats.</title>
        <authorList>
            <person name="Palmer J.M."/>
            <person name="Drees K.P."/>
            <person name="Foster J.T."/>
            <person name="Lindner D.L."/>
        </authorList>
    </citation>
    <scope>NUCLEOTIDE SEQUENCE [LARGE SCALE GENOMIC DNA]</scope>
    <source>
        <strain evidence="2">20631-21</strain>
    </source>
</reference>
<keyword evidence="1" id="KW-0175">Coiled coil</keyword>
<dbReference type="PANTHER" id="PTHR46411">
    <property type="entry name" value="FAMILY ATPASE, PUTATIVE-RELATED"/>
    <property type="match status" value="1"/>
</dbReference>
<sequence>MNWVRDFDEAVQSRIHVGIKYSPLGVDTRKAIWRSFLEKAKTETGNAVYSDKQLNVLAKQSLNGRQASIKNALHKEEGRLEAEEEAAASQEREAHLCTQEAYACHMRLPKQQKALKTRGVEMLRHGLKSLDELEELEERERHEAEARSLLLTASEATSEGDASKCNLFPSLPSGFFDCWDGDGEMPLAALDS</sequence>
<dbReference type="VEuPathDB" id="FungiDB:GMDG_08727"/>
<name>A0A177AAA1_9PEZI</name>
<organism evidence="2">
    <name type="scientific">Pseudogymnoascus destructans</name>
    <dbReference type="NCBI Taxonomy" id="655981"/>
    <lineage>
        <taxon>Eukaryota</taxon>
        <taxon>Fungi</taxon>
        <taxon>Dikarya</taxon>
        <taxon>Ascomycota</taxon>
        <taxon>Pezizomycotina</taxon>
        <taxon>Leotiomycetes</taxon>
        <taxon>Thelebolales</taxon>
        <taxon>Thelebolaceae</taxon>
        <taxon>Pseudogymnoascus</taxon>
    </lineage>
</organism>
<dbReference type="VEuPathDB" id="FungiDB:GMDG_00941"/>
<dbReference type="PANTHER" id="PTHR46411:SF3">
    <property type="entry name" value="AAA+ ATPASE DOMAIN-CONTAINING PROTEIN"/>
    <property type="match status" value="1"/>
</dbReference>
<feature type="coiled-coil region" evidence="1">
    <location>
        <begin position="73"/>
        <end position="100"/>
    </location>
</feature>
<protein>
    <submittedName>
        <fullName evidence="2">Uncharacterized protein</fullName>
    </submittedName>
</protein>